<dbReference type="SUPFAM" id="SSF68906">
    <property type="entry name" value="SAP domain"/>
    <property type="match status" value="1"/>
</dbReference>
<proteinExistence type="predicted"/>
<reference evidence="2" key="1">
    <citation type="journal article" date="2020" name="Nature">
        <title>Giant virus diversity and host interactions through global metagenomics.</title>
        <authorList>
            <person name="Schulz F."/>
            <person name="Roux S."/>
            <person name="Paez-Espino D."/>
            <person name="Jungbluth S."/>
            <person name="Walsh D.A."/>
            <person name="Denef V.J."/>
            <person name="McMahon K.D."/>
            <person name="Konstantinidis K.T."/>
            <person name="Eloe-Fadrosh E.A."/>
            <person name="Kyrpides N.C."/>
            <person name="Woyke T."/>
        </authorList>
    </citation>
    <scope>NUCLEOTIDE SEQUENCE</scope>
    <source>
        <strain evidence="2">GVMAG-S-1039698-54</strain>
    </source>
</reference>
<protein>
    <recommendedName>
        <fullName evidence="1">SAP domain-containing protein</fullName>
    </recommendedName>
</protein>
<feature type="domain" description="SAP" evidence="1">
    <location>
        <begin position="53"/>
        <end position="87"/>
    </location>
</feature>
<evidence type="ECO:0000259" key="1">
    <source>
        <dbReference type="PROSITE" id="PS50800"/>
    </source>
</evidence>
<name>A0A6C0AKZ5_9ZZZZ</name>
<dbReference type="Gene3D" id="1.10.720.30">
    <property type="entry name" value="SAP domain"/>
    <property type="match status" value="1"/>
</dbReference>
<accession>A0A6C0AKZ5</accession>
<dbReference type="InterPro" id="IPR003034">
    <property type="entry name" value="SAP_dom"/>
</dbReference>
<evidence type="ECO:0000313" key="2">
    <source>
        <dbReference type="EMBL" id="QHS80143.1"/>
    </source>
</evidence>
<sequence>MNNIKIKKNFSPKTYLHKYVYDDIRPIIKKKRKKVKSCDFKIVEPENYKNIVCINYNVNQLKQMCKRYKLKVSGNKSELMYRIYNFLKYSYYCIKIQKNYRGYLYRQYEKFKGPGYKNTKLCCNKTDFLLFEEIKNLPKKQLFTYKDKDGFIYGFDICSLWNLIYLNKETKNPYNRNQFPEDMLYKIKRIVHIGNIYNYDINIEVDKSDLDILSNKKKIELKTLEIFQKIDKFGHITNISWFLNLSKIKLFSFLRELIDIWNYRAQITMETKKNIFPPSGSPFNNINFMILRHKKIEYIQEKMLRLINRLITYGKNEEYCKLGALYILGALTMVNNNAANALPWLYDSFMIVS</sequence>
<dbReference type="Pfam" id="PF18953">
    <property type="entry name" value="SAP_new25"/>
    <property type="match status" value="1"/>
</dbReference>
<dbReference type="PROSITE" id="PS50096">
    <property type="entry name" value="IQ"/>
    <property type="match status" value="1"/>
</dbReference>
<dbReference type="InterPro" id="IPR036361">
    <property type="entry name" value="SAP_dom_sf"/>
</dbReference>
<dbReference type="PROSITE" id="PS50800">
    <property type="entry name" value="SAP"/>
    <property type="match status" value="1"/>
</dbReference>
<organism evidence="2">
    <name type="scientific">viral metagenome</name>
    <dbReference type="NCBI Taxonomy" id="1070528"/>
    <lineage>
        <taxon>unclassified sequences</taxon>
        <taxon>metagenomes</taxon>
        <taxon>organismal metagenomes</taxon>
    </lineage>
</organism>
<dbReference type="EMBL" id="MN740675">
    <property type="protein sequence ID" value="QHS80143.1"/>
    <property type="molecule type" value="Genomic_DNA"/>
</dbReference>
<dbReference type="AlphaFoldDB" id="A0A6C0AKZ5"/>